<comment type="caution">
    <text evidence="3">The sequence shown here is derived from an EMBL/GenBank/DDBJ whole genome shotgun (WGS) entry which is preliminary data.</text>
</comment>
<evidence type="ECO:0000313" key="4">
    <source>
        <dbReference type="Proteomes" id="UP000031197"/>
    </source>
</evidence>
<feature type="transmembrane region" description="Helical" evidence="2">
    <location>
        <begin position="138"/>
        <end position="160"/>
    </location>
</feature>
<organism evidence="3 4">
    <name type="scientific">Alteromonas marina</name>
    <dbReference type="NCBI Taxonomy" id="203795"/>
    <lineage>
        <taxon>Bacteria</taxon>
        <taxon>Pseudomonadati</taxon>
        <taxon>Pseudomonadota</taxon>
        <taxon>Gammaproteobacteria</taxon>
        <taxon>Alteromonadales</taxon>
        <taxon>Alteromonadaceae</taxon>
        <taxon>Alteromonas/Salinimonas group</taxon>
        <taxon>Alteromonas</taxon>
    </lineage>
</organism>
<dbReference type="Proteomes" id="UP000031197">
    <property type="component" value="Unassembled WGS sequence"/>
</dbReference>
<keyword evidence="4" id="KW-1185">Reference proteome</keyword>
<evidence type="ECO:0000313" key="3">
    <source>
        <dbReference type="EMBL" id="KHT56787.1"/>
    </source>
</evidence>
<sequence length="162" mass="18013">MGNKNDSSTSVPQQEQEPSASQSDAAGSSNADNERRTMTYEQLAERRSTPRSQTPFYKVMLALNIVGWVGMVVVLILFHYARPDFISGVQQYWGIKGDTSWSESHLSAMTIMLQICLVVTLVSIIMRARRNRRRSDSFGVNLIILFAIAVISLITLATTLGL</sequence>
<accession>A0A0B3YPZ1</accession>
<feature type="transmembrane region" description="Helical" evidence="2">
    <location>
        <begin position="56"/>
        <end position="81"/>
    </location>
</feature>
<evidence type="ECO:0000256" key="1">
    <source>
        <dbReference type="SAM" id="MobiDB-lite"/>
    </source>
</evidence>
<feature type="transmembrane region" description="Helical" evidence="2">
    <location>
        <begin position="106"/>
        <end position="126"/>
    </location>
</feature>
<reference evidence="3 4" key="1">
    <citation type="submission" date="2014-12" db="EMBL/GenBank/DDBJ databases">
        <title>Genome sequencing of Alteromonas marina AD001.</title>
        <authorList>
            <person name="Adrian T.G.S."/>
            <person name="Chan K.G."/>
        </authorList>
    </citation>
    <scope>NUCLEOTIDE SEQUENCE [LARGE SCALE GENOMIC DNA]</scope>
    <source>
        <strain evidence="3 4">AD001</strain>
    </source>
</reference>
<dbReference type="AlphaFoldDB" id="A0A0B3YPZ1"/>
<keyword evidence="2" id="KW-0472">Membrane</keyword>
<feature type="region of interest" description="Disordered" evidence="1">
    <location>
        <begin position="1"/>
        <end position="35"/>
    </location>
</feature>
<keyword evidence="2" id="KW-0812">Transmembrane</keyword>
<dbReference type="EMBL" id="JWLW01000004">
    <property type="protein sequence ID" value="KHT56787.1"/>
    <property type="molecule type" value="Genomic_DNA"/>
</dbReference>
<evidence type="ECO:0000256" key="2">
    <source>
        <dbReference type="SAM" id="Phobius"/>
    </source>
</evidence>
<gene>
    <name evidence="3" type="ORF">RJ41_03180</name>
</gene>
<keyword evidence="2" id="KW-1133">Transmembrane helix</keyword>
<feature type="compositionally biased region" description="Low complexity" evidence="1">
    <location>
        <begin position="10"/>
        <end position="23"/>
    </location>
</feature>
<name>A0A0B3YPZ1_9ALTE</name>
<protein>
    <submittedName>
        <fullName evidence="3">Uncharacterized protein</fullName>
    </submittedName>
</protein>
<dbReference type="RefSeq" id="WP_039216826.1">
    <property type="nucleotide sequence ID" value="NZ_JWLW01000004.1"/>
</dbReference>
<dbReference type="OrthoDB" id="6240672at2"/>
<proteinExistence type="predicted"/>